<feature type="region of interest" description="Disordered" evidence="2">
    <location>
        <begin position="723"/>
        <end position="788"/>
    </location>
</feature>
<dbReference type="InterPro" id="IPR002181">
    <property type="entry name" value="Fibrinogen_a/b/g_C_dom"/>
</dbReference>
<feature type="region of interest" description="Disordered" evidence="2">
    <location>
        <begin position="281"/>
        <end position="346"/>
    </location>
</feature>
<keyword evidence="4" id="KW-1185">Reference proteome</keyword>
<feature type="compositionally biased region" description="Polar residues" evidence="2">
    <location>
        <begin position="575"/>
        <end position="594"/>
    </location>
</feature>
<accession>A0A6P4Z873</accession>
<dbReference type="Proteomes" id="UP000515135">
    <property type="component" value="Unplaced"/>
</dbReference>
<feature type="compositionally biased region" description="Polar residues" evidence="2">
    <location>
        <begin position="1"/>
        <end position="10"/>
    </location>
</feature>
<feature type="compositionally biased region" description="Basic residues" evidence="2">
    <location>
        <begin position="11"/>
        <end position="27"/>
    </location>
</feature>
<feature type="compositionally biased region" description="Polar residues" evidence="2">
    <location>
        <begin position="549"/>
        <end position="563"/>
    </location>
</feature>
<dbReference type="SUPFAM" id="SSF56496">
    <property type="entry name" value="Fibrinogen C-terminal domain-like"/>
    <property type="match status" value="1"/>
</dbReference>
<dbReference type="RefSeq" id="XP_019627267.1">
    <property type="nucleotide sequence ID" value="XM_019771708.1"/>
</dbReference>
<feature type="compositionally biased region" description="Polar residues" evidence="2">
    <location>
        <begin position="438"/>
        <end position="449"/>
    </location>
</feature>
<name>A0A6P4Z873_BRABE</name>
<evidence type="ECO:0000313" key="5">
    <source>
        <dbReference type="RefSeq" id="XP_019627267.1"/>
    </source>
</evidence>
<organism evidence="4 5">
    <name type="scientific">Branchiostoma belcheri</name>
    <name type="common">Amphioxus</name>
    <dbReference type="NCBI Taxonomy" id="7741"/>
    <lineage>
        <taxon>Eukaryota</taxon>
        <taxon>Metazoa</taxon>
        <taxon>Chordata</taxon>
        <taxon>Cephalochordata</taxon>
        <taxon>Leptocardii</taxon>
        <taxon>Amphioxiformes</taxon>
        <taxon>Branchiostomatidae</taxon>
        <taxon>Branchiostoma</taxon>
    </lineage>
</organism>
<feature type="region of interest" description="Disordered" evidence="2">
    <location>
        <begin position="801"/>
        <end position="861"/>
    </location>
</feature>
<dbReference type="PROSITE" id="PS00514">
    <property type="entry name" value="FIBRINOGEN_C_1"/>
    <property type="match status" value="1"/>
</dbReference>
<feature type="region of interest" description="Disordered" evidence="2">
    <location>
        <begin position="167"/>
        <end position="186"/>
    </location>
</feature>
<dbReference type="KEGG" id="bbel:109472133"/>
<dbReference type="PANTHER" id="PTHR16434">
    <property type="entry name" value="EWING'S TUMOR-ASSOCIATED ANTIGEN 1 ETAA1"/>
    <property type="match status" value="1"/>
</dbReference>
<feature type="region of interest" description="Disordered" evidence="2">
    <location>
        <begin position="438"/>
        <end position="491"/>
    </location>
</feature>
<dbReference type="NCBIfam" id="NF040941">
    <property type="entry name" value="GGGWT_bact"/>
    <property type="match status" value="1"/>
</dbReference>
<evidence type="ECO:0000313" key="4">
    <source>
        <dbReference type="Proteomes" id="UP000515135"/>
    </source>
</evidence>
<feature type="compositionally biased region" description="Polar residues" evidence="2">
    <location>
        <begin position="840"/>
        <end position="861"/>
    </location>
</feature>
<dbReference type="PANTHER" id="PTHR16434:SF2">
    <property type="entry name" value="EWING'S TUMOR-ASSOCIATED ANTIGEN 1"/>
    <property type="match status" value="1"/>
</dbReference>
<dbReference type="OrthoDB" id="10052637at2759"/>
<feature type="region of interest" description="Disordered" evidence="2">
    <location>
        <begin position="195"/>
        <end position="251"/>
    </location>
</feature>
<dbReference type="CDD" id="cd00087">
    <property type="entry name" value="FReD"/>
    <property type="match status" value="1"/>
</dbReference>
<protein>
    <submittedName>
        <fullName evidence="5">Uncharacterized protein LOC109472133</fullName>
    </submittedName>
</protein>
<dbReference type="InterPro" id="IPR036056">
    <property type="entry name" value="Fibrinogen-like_C"/>
</dbReference>
<proteinExistence type="predicted"/>
<reference evidence="5" key="1">
    <citation type="submission" date="2025-08" db="UniProtKB">
        <authorList>
            <consortium name="RefSeq"/>
        </authorList>
    </citation>
    <scope>IDENTIFICATION</scope>
    <source>
        <tissue evidence="5">Gonad</tissue>
    </source>
</reference>
<dbReference type="SMART" id="SM00186">
    <property type="entry name" value="FBG"/>
    <property type="match status" value="1"/>
</dbReference>
<dbReference type="Gene3D" id="3.90.215.10">
    <property type="entry name" value="Gamma Fibrinogen, chain A, domain 1"/>
    <property type="match status" value="1"/>
</dbReference>
<evidence type="ECO:0000256" key="1">
    <source>
        <dbReference type="ARBA" id="ARBA00023157"/>
    </source>
</evidence>
<dbReference type="InterPro" id="IPR029406">
    <property type="entry name" value="ETAA1"/>
</dbReference>
<dbReference type="Pfam" id="PF00147">
    <property type="entry name" value="Fibrinogen_C"/>
    <property type="match status" value="1"/>
</dbReference>
<sequence length="1398" mass="152875">MSLTNFYSMTKRTHTSRQKTPKSRRKRSAIDGDRSPLHLRSPGMLGSQVMTLSQSESEPEVRWDNNSPSPRRIMQLTRLKPNGPGADLSDIVKRLACGDDEISPSPPMLGLWMDKTGPNSCVQTTIVSPVRPPVRRTRRRRVGGLSAEAEEELRRLAAGLNNPVRTTCENGNGEEPPKASASCCTADSVPMTQRISQVSSEGGDIPESFTLFDEPTQHTDSSSQRSETRPSQVSSQVTEMDNKEVEHSDANTEDSLLALWEDDDLFENDSFVRIATQIPAGVEPDFKSPPRSSKRKSLATSTPLPTKHARYDTTVRETSKAAVGQHRRPAGKCSATEESLRSHQGVQHGCMTGMTLLKEKGREEDFRLKKDCRTIPGVTESYESVVGLRDRCESTGHRATGPYSRPKQAQDNSKTAMVTRSNTHRFRNGTTAQVQVQNNNKPCTDSSGKYNFKPSHRPGGKGANVDHKVPGRMNNSNNWSTTSGNCNPATSELRKNNVAQSVSRQVVNVPATTLVVQDVVSKDADLCDTSIPDDVLLSLAEPDDFFDESGTSSTSSNFPTQLLPSPKTVPAAPPSKQSDFPTSKGNAQNTTASCTSTYGTQNKYRFTKLRPGVTAQATCTSTTASTTARNNDMTRTRSTFASSTTSVPARNVHTSFTTSVSTRTVHTSSTSSVQAKTIPTSMTKKCAGVPVATTVPSTSSSVSNGTTYRSMGRKAVSMSVVTTLPSTRASSSTVQSKPYRQTETRVGSTVAGSLRGGSGLQRGRSTSECEVTLQDRGGQKEDFPSGDDDDLLLQAVLSQEGVQGMTKPPVTEDPPTQCSPEEIERKKQQALERRKKKLQQGGTQVQPPRRNPASSRLQRSRSCNVLTSRGGALNTGYNGRRQEPSVHLMSQRNTKRYDQYTITAACGMDSPADFTTDSSVDVAADGSNEDGKYLTMDSPADFTADPGLSHDSGNEDGKYLTMDRPADFTAQPGPADDSGNEDDGYEASVPAASPWEPERDDKLVPSAEADEDYAVYRAYGDQRAEENTYETPAPPTAAPETGGAAAERRARPVRILSYRLGGLGGRRQRKDRADLHGLLWKAAIVISIGCNVCVISLFLHDKAILPSTPVDNTRVPILSDGVSDTYADYDEDSKQRSLSDSTKFEGNNSSAGKFLPVVVPMRQDRPVTESTMTTLPTGGQGSKPRDCLDIRMTSSGWLPSSVYLVHPRDGLGPIMVYCDMDTDGGGWTVIQRRYDGSVDFSRSWAEYKRGFPTYLSGEFWLGNDNIHRLTVQDSCELRVDMESFDDDTRYAVYERFSVGSERELYTLSVAGFSGNVTGDSLGKHDGSPFATVDQDSEWGCAQAYRGGWWYYRCHSASLNGQYLRGYHSSWADGIHWDLWTGMNHSLRRTEMKIRPHRR</sequence>
<feature type="compositionally biased region" description="Basic and acidic residues" evidence="2">
    <location>
        <begin position="240"/>
        <end position="250"/>
    </location>
</feature>
<evidence type="ECO:0000256" key="2">
    <source>
        <dbReference type="SAM" id="MobiDB-lite"/>
    </source>
</evidence>
<feature type="compositionally biased region" description="Basic and acidic residues" evidence="2">
    <location>
        <begin position="822"/>
        <end position="832"/>
    </location>
</feature>
<feature type="region of interest" description="Disordered" evidence="2">
    <location>
        <begin position="925"/>
        <end position="1007"/>
    </location>
</feature>
<keyword evidence="1" id="KW-1015">Disulfide bond</keyword>
<dbReference type="PROSITE" id="PS51406">
    <property type="entry name" value="FIBRINOGEN_C_2"/>
    <property type="match status" value="1"/>
</dbReference>
<feature type="region of interest" description="Disordered" evidence="2">
    <location>
        <begin position="868"/>
        <end position="887"/>
    </location>
</feature>
<feature type="compositionally biased region" description="Basic and acidic residues" evidence="2">
    <location>
        <begin position="309"/>
        <end position="319"/>
    </location>
</feature>
<feature type="region of interest" description="Disordered" evidence="2">
    <location>
        <begin position="1"/>
        <end position="70"/>
    </location>
</feature>
<feature type="region of interest" description="Disordered" evidence="2">
    <location>
        <begin position="1024"/>
        <end position="1048"/>
    </location>
</feature>
<dbReference type="GeneID" id="109472133"/>
<feature type="compositionally biased region" description="Polar residues" evidence="2">
    <location>
        <begin position="723"/>
        <end position="751"/>
    </location>
</feature>
<evidence type="ECO:0000259" key="3">
    <source>
        <dbReference type="PROSITE" id="PS51406"/>
    </source>
</evidence>
<dbReference type="FunFam" id="3.90.215.10:FF:000001">
    <property type="entry name" value="Tenascin isoform 1"/>
    <property type="match status" value="1"/>
</dbReference>
<feature type="domain" description="Fibrinogen C-terminal" evidence="3">
    <location>
        <begin position="1178"/>
        <end position="1397"/>
    </location>
</feature>
<feature type="compositionally biased region" description="Polar residues" evidence="2">
    <location>
        <begin position="218"/>
        <end position="239"/>
    </location>
</feature>
<dbReference type="InterPro" id="IPR020837">
    <property type="entry name" value="Fibrinogen_CS"/>
</dbReference>
<gene>
    <name evidence="5" type="primary">LOC109472133</name>
</gene>
<feature type="region of interest" description="Disordered" evidence="2">
    <location>
        <begin position="547"/>
        <end position="594"/>
    </location>
</feature>
<feature type="compositionally biased region" description="Low complexity" evidence="2">
    <location>
        <begin position="474"/>
        <end position="487"/>
    </location>
</feature>
<feature type="region of interest" description="Disordered" evidence="2">
    <location>
        <begin position="396"/>
        <end position="415"/>
    </location>
</feature>
<dbReference type="InterPro" id="IPR014716">
    <property type="entry name" value="Fibrinogen_a/b/g_C_1"/>
</dbReference>